<dbReference type="Proteomes" id="UP000579281">
    <property type="component" value="Unassembled WGS sequence"/>
</dbReference>
<evidence type="ECO:0000256" key="1">
    <source>
        <dbReference type="ARBA" id="ARBA00022448"/>
    </source>
</evidence>
<organism evidence="5 6">
    <name type="scientific">Anaerosolibacter carboniphilus</name>
    <dbReference type="NCBI Taxonomy" id="1417629"/>
    <lineage>
        <taxon>Bacteria</taxon>
        <taxon>Bacillati</taxon>
        <taxon>Bacillota</taxon>
        <taxon>Clostridia</taxon>
        <taxon>Peptostreptococcales</taxon>
        <taxon>Thermotaleaceae</taxon>
        <taxon>Anaerosolibacter</taxon>
    </lineage>
</organism>
<dbReference type="PANTHER" id="PTHR32145:SF11">
    <property type="entry name" value="DIFLAVIN FLAVOPROTEIN A 2-RELATED"/>
    <property type="match status" value="1"/>
</dbReference>
<dbReference type="EMBL" id="JACHEN010000024">
    <property type="protein sequence ID" value="MBB6217472.1"/>
    <property type="molecule type" value="Genomic_DNA"/>
</dbReference>
<dbReference type="InterPro" id="IPR045761">
    <property type="entry name" value="ODP_dom"/>
</dbReference>
<keyword evidence="6" id="KW-1185">Reference proteome</keyword>
<name>A0A841L2U6_9FIRM</name>
<accession>A0A841L2U6</accession>
<protein>
    <submittedName>
        <fullName evidence="5">Flavorubredoxin</fullName>
    </submittedName>
</protein>
<dbReference type="InterPro" id="IPR036866">
    <property type="entry name" value="RibonucZ/Hydroxyglut_hydro"/>
</dbReference>
<proteinExistence type="predicted"/>
<dbReference type="AlphaFoldDB" id="A0A841L2U6"/>
<evidence type="ECO:0000313" key="6">
    <source>
        <dbReference type="Proteomes" id="UP000579281"/>
    </source>
</evidence>
<evidence type="ECO:0000256" key="3">
    <source>
        <dbReference type="ARBA" id="ARBA00023004"/>
    </source>
</evidence>
<reference evidence="5 6" key="1">
    <citation type="submission" date="2020-08" db="EMBL/GenBank/DDBJ databases">
        <title>Genomic Encyclopedia of Type Strains, Phase IV (KMG-IV): sequencing the most valuable type-strain genomes for metagenomic binning, comparative biology and taxonomic classification.</title>
        <authorList>
            <person name="Goeker M."/>
        </authorList>
    </citation>
    <scope>NUCLEOTIDE SEQUENCE [LARGE SCALE GENOMIC DNA]</scope>
    <source>
        <strain evidence="5 6">DSM 103526</strain>
    </source>
</reference>
<dbReference type="Pfam" id="PF19583">
    <property type="entry name" value="ODP"/>
    <property type="match status" value="1"/>
</dbReference>
<dbReference type="SUPFAM" id="SSF56281">
    <property type="entry name" value="Metallo-hydrolase/oxidoreductase"/>
    <property type="match status" value="1"/>
</dbReference>
<sequence length="214" mass="24233">MKQVKLFDDFYQFNSGSDFIPITFNQYLLLGSEPLLVHTGSIDQTKELLPKIKDLLGSQQLSYIFVSHFESDECGGLGFLLEHYPQAKTICSEITARQLKGFGITHEIIIKKPNETLETDDCQLNFIAYPSEMHLWEGLLVMEEKRGIFFSADLFIRMGNITDPIVDSKWAEEVKSITDQNIPSSSAREALQSTLLNLPVRYVALGHGPFLKVQ</sequence>
<dbReference type="Gene3D" id="3.60.15.10">
    <property type="entry name" value="Ribonuclease Z/Hydroxyacylglutathione hydrolase-like"/>
    <property type="match status" value="1"/>
</dbReference>
<keyword evidence="2" id="KW-0249">Electron transport</keyword>
<evidence type="ECO:0000313" key="5">
    <source>
        <dbReference type="EMBL" id="MBB6217472.1"/>
    </source>
</evidence>
<comment type="caution">
    <text evidence="5">The sequence shown here is derived from an EMBL/GenBank/DDBJ whole genome shotgun (WGS) entry which is preliminary data.</text>
</comment>
<gene>
    <name evidence="5" type="ORF">HNQ80_003593</name>
</gene>
<feature type="domain" description="Metallo-beta-lactamase" evidence="4">
    <location>
        <begin position="23"/>
        <end position="207"/>
    </location>
</feature>
<dbReference type="InterPro" id="IPR001279">
    <property type="entry name" value="Metallo-B-lactamas"/>
</dbReference>
<dbReference type="RefSeq" id="WP_184311972.1">
    <property type="nucleotide sequence ID" value="NZ_JACHEN010000024.1"/>
</dbReference>
<keyword evidence="1" id="KW-0813">Transport</keyword>
<dbReference type="InterPro" id="IPR051285">
    <property type="entry name" value="NADH_oxidoreductase_modular"/>
</dbReference>
<keyword evidence="3" id="KW-0408">Iron</keyword>
<evidence type="ECO:0000256" key="2">
    <source>
        <dbReference type="ARBA" id="ARBA00022982"/>
    </source>
</evidence>
<dbReference type="PANTHER" id="PTHR32145">
    <property type="entry name" value="DIFLAVIN FLAVOPROTEIN A 2-RELATED"/>
    <property type="match status" value="1"/>
</dbReference>
<dbReference type="SMART" id="SM00849">
    <property type="entry name" value="Lactamase_B"/>
    <property type="match status" value="1"/>
</dbReference>
<evidence type="ECO:0000259" key="4">
    <source>
        <dbReference type="SMART" id="SM00849"/>
    </source>
</evidence>